<evidence type="ECO:0000256" key="3">
    <source>
        <dbReference type="ARBA" id="ARBA00022676"/>
    </source>
</evidence>
<comment type="similarity">
    <text evidence="1">Belongs to the UDP-glycosyltransferase family.</text>
</comment>
<dbReference type="PANTHER" id="PTHR48043">
    <property type="entry name" value="EG:EG0003.4 PROTEIN-RELATED"/>
    <property type="match status" value="1"/>
</dbReference>
<dbReference type="PANTHER" id="PTHR48043:SF23">
    <property type="entry name" value="UDP-GLUCURONOSYLTRANSFERASE"/>
    <property type="match status" value="1"/>
</dbReference>
<protein>
    <recommendedName>
        <fullName evidence="2">glucuronosyltransferase</fullName>
        <ecNumber evidence="2">2.4.1.17</ecNumber>
    </recommendedName>
</protein>
<comment type="catalytic activity">
    <reaction evidence="6">
        <text>glucuronate acceptor + UDP-alpha-D-glucuronate = acceptor beta-D-glucuronoside + UDP + H(+)</text>
        <dbReference type="Rhea" id="RHEA:21032"/>
        <dbReference type="ChEBI" id="CHEBI:15378"/>
        <dbReference type="ChEBI" id="CHEBI:58052"/>
        <dbReference type="ChEBI" id="CHEBI:58223"/>
        <dbReference type="ChEBI" id="CHEBI:132367"/>
        <dbReference type="ChEBI" id="CHEBI:132368"/>
        <dbReference type="EC" id="2.4.1.17"/>
    </reaction>
</comment>
<dbReference type="SUPFAM" id="SSF53756">
    <property type="entry name" value="UDP-Glycosyltransferase/glycogen phosphorylase"/>
    <property type="match status" value="1"/>
</dbReference>
<dbReference type="Proteomes" id="UP001432027">
    <property type="component" value="Unassembled WGS sequence"/>
</dbReference>
<evidence type="ECO:0000256" key="1">
    <source>
        <dbReference type="ARBA" id="ARBA00009995"/>
    </source>
</evidence>
<keyword evidence="3" id="KW-0328">Glycosyltransferase</keyword>
<name>A0AAV5SZL9_9BILA</name>
<dbReference type="GO" id="GO:0015020">
    <property type="term" value="F:glucuronosyltransferase activity"/>
    <property type="evidence" value="ECO:0007669"/>
    <property type="project" value="UniProtKB-EC"/>
</dbReference>
<comment type="caution">
    <text evidence="7">The sequence shown here is derived from an EMBL/GenBank/DDBJ whole genome shotgun (WGS) entry which is preliminary data.</text>
</comment>
<dbReference type="EC" id="2.4.1.17" evidence="2"/>
<dbReference type="EMBL" id="BTSX01000002">
    <property type="protein sequence ID" value="GMS85545.1"/>
    <property type="molecule type" value="Genomic_DNA"/>
</dbReference>
<organism evidence="7 8">
    <name type="scientific">Pristionchus entomophagus</name>
    <dbReference type="NCBI Taxonomy" id="358040"/>
    <lineage>
        <taxon>Eukaryota</taxon>
        <taxon>Metazoa</taxon>
        <taxon>Ecdysozoa</taxon>
        <taxon>Nematoda</taxon>
        <taxon>Chromadorea</taxon>
        <taxon>Rhabditida</taxon>
        <taxon>Rhabditina</taxon>
        <taxon>Diplogasteromorpha</taxon>
        <taxon>Diplogasteroidea</taxon>
        <taxon>Neodiplogasteridae</taxon>
        <taxon>Pristionchus</taxon>
    </lineage>
</organism>
<dbReference type="InterPro" id="IPR002213">
    <property type="entry name" value="UDP_glucos_trans"/>
</dbReference>
<keyword evidence="4" id="KW-0808">Transferase</keyword>
<evidence type="ECO:0000256" key="5">
    <source>
        <dbReference type="ARBA" id="ARBA00022729"/>
    </source>
</evidence>
<evidence type="ECO:0000313" key="7">
    <source>
        <dbReference type="EMBL" id="GMS85545.1"/>
    </source>
</evidence>
<keyword evidence="8" id="KW-1185">Reference proteome</keyword>
<evidence type="ECO:0000313" key="8">
    <source>
        <dbReference type="Proteomes" id="UP001432027"/>
    </source>
</evidence>
<evidence type="ECO:0000256" key="4">
    <source>
        <dbReference type="ARBA" id="ARBA00022679"/>
    </source>
</evidence>
<keyword evidence="5" id="KW-0732">Signal</keyword>
<dbReference type="Pfam" id="PF00201">
    <property type="entry name" value="UDPGT"/>
    <property type="match status" value="1"/>
</dbReference>
<proteinExistence type="inferred from homology"/>
<evidence type="ECO:0000256" key="6">
    <source>
        <dbReference type="ARBA" id="ARBA00047475"/>
    </source>
</evidence>
<sequence length="306" mass="35345">MLVDAGHEMVMLSVGFDSSVGGPGTKRSRVIEIPQLAKFRDVQKFLNGEGSVNFWEDTAVHQSLQGWCDMQVLYSEQCRDEVLQPELLERLKSEKFDAAYVESYSHMSYVLFHLLDINKFAITDSVAINDGWFYYTQSPSNPAYVPTEMGAIAMEKMNFVERLYNTYVYSLVAYFYVRNSVTFQSTIQEKFPDLPPFRDLLGDNSLVFVNSEPLVDFPRPSSSRIIDIGGIVVSSIHEPLNNTWSNIMDLRPNTVFLSFGTFAKAYLIPEQYKRTIVENVKKFPNVTFIWKYERPEHNIFLREWII</sequence>
<evidence type="ECO:0000256" key="2">
    <source>
        <dbReference type="ARBA" id="ARBA00012544"/>
    </source>
</evidence>
<dbReference type="InterPro" id="IPR050271">
    <property type="entry name" value="UDP-glycosyltransferase"/>
</dbReference>
<dbReference type="AlphaFoldDB" id="A0AAV5SZL9"/>
<accession>A0AAV5SZL9</accession>
<gene>
    <name evidence="7" type="ORF">PENTCL1PPCAC_7718</name>
</gene>
<reference evidence="7" key="1">
    <citation type="submission" date="2023-10" db="EMBL/GenBank/DDBJ databases">
        <title>Genome assembly of Pristionchus species.</title>
        <authorList>
            <person name="Yoshida K."/>
            <person name="Sommer R.J."/>
        </authorList>
    </citation>
    <scope>NUCLEOTIDE SEQUENCE</scope>
    <source>
        <strain evidence="7">RS0144</strain>
    </source>
</reference>